<sequence>MQLSQPRYLLGCFWACLLGEFVPIPKGIDLSYDRNSKLLNVCQCNYDVKLSASVTYNYPNIKEITNYLLSILFVENKKQNSSKY</sequence>
<protein>
    <submittedName>
        <fullName evidence="1">Uncharacterized protein</fullName>
    </submittedName>
</protein>
<evidence type="ECO:0000313" key="1">
    <source>
        <dbReference type="EMBL" id="VEP18475.1"/>
    </source>
</evidence>
<reference evidence="1 2" key="1">
    <citation type="submission" date="2019-01" db="EMBL/GenBank/DDBJ databases">
        <authorList>
            <person name="Brito A."/>
        </authorList>
    </citation>
    <scope>NUCLEOTIDE SEQUENCE [LARGE SCALE GENOMIC DNA]</scope>
    <source>
        <strain evidence="1">1</strain>
    </source>
</reference>
<evidence type="ECO:0000313" key="2">
    <source>
        <dbReference type="Proteomes" id="UP000320055"/>
    </source>
</evidence>
<organism evidence="1 2">
    <name type="scientific">Hyella patelloides LEGE 07179</name>
    <dbReference type="NCBI Taxonomy" id="945734"/>
    <lineage>
        <taxon>Bacteria</taxon>
        <taxon>Bacillati</taxon>
        <taxon>Cyanobacteriota</taxon>
        <taxon>Cyanophyceae</taxon>
        <taxon>Pleurocapsales</taxon>
        <taxon>Hyellaceae</taxon>
        <taxon>Hyella</taxon>
    </lineage>
</organism>
<keyword evidence="2" id="KW-1185">Reference proteome</keyword>
<dbReference type="EMBL" id="CAACVJ010000687">
    <property type="protein sequence ID" value="VEP18475.1"/>
    <property type="molecule type" value="Genomic_DNA"/>
</dbReference>
<proteinExistence type="predicted"/>
<name>A0A563W482_9CYAN</name>
<gene>
    <name evidence="1" type="ORF">H1P_80030</name>
</gene>
<accession>A0A563W482</accession>
<dbReference type="AlphaFoldDB" id="A0A563W482"/>
<dbReference type="Proteomes" id="UP000320055">
    <property type="component" value="Unassembled WGS sequence"/>
</dbReference>